<reference evidence="2" key="1">
    <citation type="submission" date="2018-05" db="EMBL/GenBank/DDBJ databases">
        <authorList>
            <person name="Lanie J.A."/>
            <person name="Ng W.-L."/>
            <person name="Kazmierczak K.M."/>
            <person name="Andrzejewski T.M."/>
            <person name="Davidsen T.M."/>
            <person name="Wayne K.J."/>
            <person name="Tettelin H."/>
            <person name="Glass J.I."/>
            <person name="Rusch D."/>
            <person name="Podicherti R."/>
            <person name="Tsui H.-C.T."/>
            <person name="Winkler M.E."/>
        </authorList>
    </citation>
    <scope>NUCLEOTIDE SEQUENCE</scope>
</reference>
<sequence length="146" mass="17491">MSMHLVGPWMTTTQYSRKRKQKHMTVEKREQLKVQWKQHNKNCRKRHIHAAQFDKFEDYIEYINGDYKAPEKQLVNRNPYQPPKVRETKQYPSVSNNISGTATRKEPMKYTGKRRLLGIATMHKSNMVPIFEDNKEEAVEIARMRR</sequence>
<organism evidence="2">
    <name type="scientific">marine metagenome</name>
    <dbReference type="NCBI Taxonomy" id="408172"/>
    <lineage>
        <taxon>unclassified sequences</taxon>
        <taxon>metagenomes</taxon>
        <taxon>ecological metagenomes</taxon>
    </lineage>
</organism>
<dbReference type="AlphaFoldDB" id="A0A382MEM6"/>
<gene>
    <name evidence="2" type="ORF">METZ01_LOCUS300307</name>
</gene>
<evidence type="ECO:0000256" key="1">
    <source>
        <dbReference type="SAM" id="MobiDB-lite"/>
    </source>
</evidence>
<dbReference type="EMBL" id="UINC01093210">
    <property type="protein sequence ID" value="SVC47453.1"/>
    <property type="molecule type" value="Genomic_DNA"/>
</dbReference>
<feature type="compositionally biased region" description="Polar residues" evidence="1">
    <location>
        <begin position="90"/>
        <end position="102"/>
    </location>
</feature>
<evidence type="ECO:0000313" key="2">
    <source>
        <dbReference type="EMBL" id="SVC47453.1"/>
    </source>
</evidence>
<name>A0A382MEM6_9ZZZZ</name>
<protein>
    <submittedName>
        <fullName evidence="2">Uncharacterized protein</fullName>
    </submittedName>
</protein>
<feature type="region of interest" description="Disordered" evidence="1">
    <location>
        <begin position="73"/>
        <end position="106"/>
    </location>
</feature>
<accession>A0A382MEM6</accession>
<proteinExistence type="predicted"/>